<organism evidence="3 4">
    <name type="scientific">Trichomonas vaginalis (strain ATCC PRA-98 / G3)</name>
    <dbReference type="NCBI Taxonomy" id="412133"/>
    <lineage>
        <taxon>Eukaryota</taxon>
        <taxon>Metamonada</taxon>
        <taxon>Parabasalia</taxon>
        <taxon>Trichomonadida</taxon>
        <taxon>Trichomonadidae</taxon>
        <taxon>Trichomonas</taxon>
    </lineage>
</organism>
<dbReference type="KEGG" id="tva:5468766"/>
<gene>
    <name evidence="3" type="ORF">TVAG_185140</name>
</gene>
<dbReference type="EMBL" id="DS113179">
    <property type="protein sequence ID" value="EAY23208.1"/>
    <property type="molecule type" value="Genomic_DNA"/>
</dbReference>
<dbReference type="SUPFAM" id="SSF48403">
    <property type="entry name" value="Ankyrin repeat"/>
    <property type="match status" value="1"/>
</dbReference>
<evidence type="ECO:0000256" key="2">
    <source>
        <dbReference type="SAM" id="Coils"/>
    </source>
</evidence>
<reference evidence="3" key="2">
    <citation type="journal article" date="2007" name="Science">
        <title>Draft genome sequence of the sexually transmitted pathogen Trichomonas vaginalis.</title>
        <authorList>
            <person name="Carlton J.M."/>
            <person name="Hirt R.P."/>
            <person name="Silva J.C."/>
            <person name="Delcher A.L."/>
            <person name="Schatz M."/>
            <person name="Zhao Q."/>
            <person name="Wortman J.R."/>
            <person name="Bidwell S.L."/>
            <person name="Alsmark U.C.M."/>
            <person name="Besteiro S."/>
            <person name="Sicheritz-Ponten T."/>
            <person name="Noel C.J."/>
            <person name="Dacks J.B."/>
            <person name="Foster P.G."/>
            <person name="Simillion C."/>
            <person name="Van de Peer Y."/>
            <person name="Miranda-Saavedra D."/>
            <person name="Barton G.J."/>
            <person name="Westrop G.D."/>
            <person name="Mueller S."/>
            <person name="Dessi D."/>
            <person name="Fiori P.L."/>
            <person name="Ren Q."/>
            <person name="Paulsen I."/>
            <person name="Zhang H."/>
            <person name="Bastida-Corcuera F.D."/>
            <person name="Simoes-Barbosa A."/>
            <person name="Brown M.T."/>
            <person name="Hayes R.D."/>
            <person name="Mukherjee M."/>
            <person name="Okumura C.Y."/>
            <person name="Schneider R."/>
            <person name="Smith A.J."/>
            <person name="Vanacova S."/>
            <person name="Villalvazo M."/>
            <person name="Haas B.J."/>
            <person name="Pertea M."/>
            <person name="Feldblyum T.V."/>
            <person name="Utterback T.R."/>
            <person name="Shu C.L."/>
            <person name="Osoegawa K."/>
            <person name="de Jong P.J."/>
            <person name="Hrdy I."/>
            <person name="Horvathova L."/>
            <person name="Zubacova Z."/>
            <person name="Dolezal P."/>
            <person name="Malik S.B."/>
            <person name="Logsdon J.M. Jr."/>
            <person name="Henze K."/>
            <person name="Gupta A."/>
            <person name="Wang C.C."/>
            <person name="Dunne R.L."/>
            <person name="Upcroft J.A."/>
            <person name="Upcroft P."/>
            <person name="White O."/>
            <person name="Salzberg S.L."/>
            <person name="Tang P."/>
            <person name="Chiu C.-H."/>
            <person name="Lee Y.-S."/>
            <person name="Embley T.M."/>
            <person name="Coombs G.H."/>
            <person name="Mottram J.C."/>
            <person name="Tachezy J."/>
            <person name="Fraser-Liggett C.M."/>
            <person name="Johnson P.J."/>
        </authorList>
    </citation>
    <scope>NUCLEOTIDE SEQUENCE [LARGE SCALE GENOMIC DNA]</scope>
    <source>
        <strain evidence="3">G3</strain>
    </source>
</reference>
<dbReference type="VEuPathDB" id="TrichDB:TVAGG3_0393260"/>
<dbReference type="InterPro" id="IPR002110">
    <property type="entry name" value="Ankyrin_rpt"/>
</dbReference>
<accession>A2D8F9</accession>
<dbReference type="Proteomes" id="UP000001542">
    <property type="component" value="Unassembled WGS sequence"/>
</dbReference>
<dbReference type="AlphaFoldDB" id="A2D8F9"/>
<evidence type="ECO:0000256" key="1">
    <source>
        <dbReference type="PROSITE-ProRule" id="PRU00023"/>
    </source>
</evidence>
<dbReference type="Pfam" id="PF13637">
    <property type="entry name" value="Ank_4"/>
    <property type="match status" value="1"/>
</dbReference>
<name>A2D8F9_TRIV3</name>
<protein>
    <submittedName>
        <fullName evidence="3">Uncharacterized protein</fullName>
    </submittedName>
</protein>
<sequence length="485" mass="56348">MQVHYGSQYLVNMSRFQRGNKFHVILNDKDFTIFDSFAFCLSPKIQAKIQLDDSIDRYEIQRHSFHNETIQIFGKILSQGEFNGVVDLKVIKELYDIGRELESPDLITPYTLIIENEKINEQNALDHMHIYISSENSAKIDECIKFIASNFFKFDQNFLSDLILSENDSMEYYDIIEKILIDTDLTVKSEDQIANSILSLIKKSDVFKSFLQLIKIEFCSYDVCMEILSLCSKECIDPVINCSIHFIQSFLTKKSSNKYPRKIQGNEKVPVMILNNEEQEKRIKSLEQTTEQYKQMIQEKNRTIQERNQKIQNLENNIKILNETIRNNERKINDYQRQANEAQKQQSYRVLQSIPKNSSNMQNIYDTLEQLRKENNDDAIRYAIQNGYVDVSNGNGDTIIHFAAMCSNHQLIKKLATLGASMERLNNNRRSVLWIFVNGNCYEGAEFMASNYQNLLNLPNADGQRPINIASSPTMRNMLLRYGAA</sequence>
<keyword evidence="4" id="KW-1185">Reference proteome</keyword>
<dbReference type="RefSeq" id="XP_001584194.1">
    <property type="nucleotide sequence ID" value="XM_001584144.1"/>
</dbReference>
<proteinExistence type="predicted"/>
<keyword evidence="1" id="KW-0040">ANK repeat</keyword>
<feature type="coiled-coil region" evidence="2">
    <location>
        <begin position="276"/>
        <end position="345"/>
    </location>
</feature>
<keyword evidence="2" id="KW-0175">Coiled coil</keyword>
<dbReference type="PROSITE" id="PS50088">
    <property type="entry name" value="ANK_REPEAT"/>
    <property type="match status" value="1"/>
</dbReference>
<reference evidence="3" key="1">
    <citation type="submission" date="2006-10" db="EMBL/GenBank/DDBJ databases">
        <authorList>
            <person name="Amadeo P."/>
            <person name="Zhao Q."/>
            <person name="Wortman J."/>
            <person name="Fraser-Liggett C."/>
            <person name="Carlton J."/>
        </authorList>
    </citation>
    <scope>NUCLEOTIDE SEQUENCE</scope>
    <source>
        <strain evidence="3">G3</strain>
    </source>
</reference>
<dbReference type="InterPro" id="IPR036770">
    <property type="entry name" value="Ankyrin_rpt-contain_sf"/>
</dbReference>
<dbReference type="VEuPathDB" id="TrichDB:TVAG_185140"/>
<evidence type="ECO:0000313" key="3">
    <source>
        <dbReference type="EMBL" id="EAY23208.1"/>
    </source>
</evidence>
<dbReference type="Gene3D" id="1.25.40.20">
    <property type="entry name" value="Ankyrin repeat-containing domain"/>
    <property type="match status" value="1"/>
</dbReference>
<feature type="repeat" description="ANK" evidence="1">
    <location>
        <begin position="395"/>
        <end position="427"/>
    </location>
</feature>
<evidence type="ECO:0000313" key="4">
    <source>
        <dbReference type="Proteomes" id="UP000001542"/>
    </source>
</evidence>
<dbReference type="SMR" id="A2D8F9"/>
<dbReference type="InParanoid" id="A2D8F9"/>